<dbReference type="RefSeq" id="WP_377608516.1">
    <property type="nucleotide sequence ID" value="NZ_JBHMEA010000022.1"/>
</dbReference>
<evidence type="ECO:0000313" key="9">
    <source>
        <dbReference type="EMBL" id="MFB9231505.1"/>
    </source>
</evidence>
<evidence type="ECO:0000256" key="3">
    <source>
        <dbReference type="ARBA" id="ARBA00022723"/>
    </source>
</evidence>
<protein>
    <submittedName>
        <fullName evidence="9">M15 family metallopeptidase</fullName>
    </submittedName>
</protein>
<evidence type="ECO:0000256" key="7">
    <source>
        <dbReference type="ARBA" id="ARBA00023049"/>
    </source>
</evidence>
<dbReference type="Gene3D" id="3.30.1380.10">
    <property type="match status" value="1"/>
</dbReference>
<keyword evidence="7" id="KW-0482">Metalloprotease</keyword>
<sequence length="235" mass="26675">KVARSSFSTIRNTSAPKCSSVRFCNRFTRDVQAKGSNNMITVTECENPVDLVTFVETDRLLLNPLETNDWRIRRVVRDKVIACSEALPEGLCLMVFEAFRSRARQWELWKPVFASITQNNPSWSETQAYIEASRWVSPPDGFGSGHQAGAAVDLKLARVDRTELDFGGLMKGLTGIAPTNWPVSPEIRKNRDMLVTAMHGVGMINYPDEWWHFSYGDRLWAEVTNRNEAFFAPIE</sequence>
<proteinExistence type="predicted"/>
<dbReference type="InterPro" id="IPR000755">
    <property type="entry name" value="A_A_dipeptidase"/>
</dbReference>
<dbReference type="SUPFAM" id="SSF55166">
    <property type="entry name" value="Hedgehog/DD-peptidase"/>
    <property type="match status" value="1"/>
</dbReference>
<keyword evidence="5" id="KW-0862">Zinc</keyword>
<dbReference type="Proteomes" id="UP001589683">
    <property type="component" value="Unassembled WGS sequence"/>
</dbReference>
<evidence type="ECO:0000256" key="5">
    <source>
        <dbReference type="ARBA" id="ARBA00022833"/>
    </source>
</evidence>
<evidence type="ECO:0000256" key="4">
    <source>
        <dbReference type="ARBA" id="ARBA00022801"/>
    </source>
</evidence>
<keyword evidence="10" id="KW-1185">Reference proteome</keyword>
<evidence type="ECO:0000256" key="8">
    <source>
        <dbReference type="ARBA" id="ARBA00023316"/>
    </source>
</evidence>
<keyword evidence="6" id="KW-0224">Dipeptidase</keyword>
<evidence type="ECO:0000256" key="6">
    <source>
        <dbReference type="ARBA" id="ARBA00022997"/>
    </source>
</evidence>
<feature type="non-terminal residue" evidence="9">
    <location>
        <position position="1"/>
    </location>
</feature>
<name>A0ABV5JDI3_9RHOB</name>
<comment type="catalytic activity">
    <reaction evidence="1">
        <text>D-alanyl-D-alanine + H2O = 2 D-alanine</text>
        <dbReference type="Rhea" id="RHEA:20661"/>
        <dbReference type="ChEBI" id="CHEBI:15377"/>
        <dbReference type="ChEBI" id="CHEBI:57416"/>
        <dbReference type="ChEBI" id="CHEBI:57822"/>
        <dbReference type="EC" id="3.4.13.22"/>
    </reaction>
</comment>
<organism evidence="9 10">
    <name type="scientific">Pseudohalocynthiibacter aestuariivivens</name>
    <dbReference type="NCBI Taxonomy" id="1591409"/>
    <lineage>
        <taxon>Bacteria</taxon>
        <taxon>Pseudomonadati</taxon>
        <taxon>Pseudomonadota</taxon>
        <taxon>Alphaproteobacteria</taxon>
        <taxon>Rhodobacterales</taxon>
        <taxon>Paracoccaceae</taxon>
        <taxon>Pseudohalocynthiibacter</taxon>
    </lineage>
</organism>
<keyword evidence="2" id="KW-0645">Protease</keyword>
<dbReference type="EMBL" id="JBHMEA010000022">
    <property type="protein sequence ID" value="MFB9231505.1"/>
    <property type="molecule type" value="Genomic_DNA"/>
</dbReference>
<gene>
    <name evidence="9" type="ORF">ACFFUT_06865</name>
</gene>
<evidence type="ECO:0000313" key="10">
    <source>
        <dbReference type="Proteomes" id="UP001589683"/>
    </source>
</evidence>
<reference evidence="9 10" key="1">
    <citation type="submission" date="2024-09" db="EMBL/GenBank/DDBJ databases">
        <authorList>
            <person name="Sun Q."/>
            <person name="Mori K."/>
        </authorList>
    </citation>
    <scope>NUCLEOTIDE SEQUENCE [LARGE SCALE GENOMIC DNA]</scope>
    <source>
        <strain evidence="9 10">CECT 8726</strain>
    </source>
</reference>
<keyword evidence="3" id="KW-0479">Metal-binding</keyword>
<evidence type="ECO:0000256" key="2">
    <source>
        <dbReference type="ARBA" id="ARBA00022670"/>
    </source>
</evidence>
<dbReference type="Pfam" id="PF01427">
    <property type="entry name" value="Peptidase_M15"/>
    <property type="match status" value="1"/>
</dbReference>
<comment type="caution">
    <text evidence="9">The sequence shown here is derived from an EMBL/GenBank/DDBJ whole genome shotgun (WGS) entry which is preliminary data.</text>
</comment>
<keyword evidence="4" id="KW-0378">Hydrolase</keyword>
<dbReference type="PANTHER" id="PTHR43126:SF2">
    <property type="entry name" value="D-ALANYL-D-ALANINE DIPEPTIDASE"/>
    <property type="match status" value="1"/>
</dbReference>
<dbReference type="InterPro" id="IPR009045">
    <property type="entry name" value="Zn_M74/Hedgehog-like"/>
</dbReference>
<accession>A0ABV5JDI3</accession>
<keyword evidence="8" id="KW-0961">Cell wall biogenesis/degradation</keyword>
<dbReference type="PANTHER" id="PTHR43126">
    <property type="entry name" value="D-ALANYL-D-ALANINE DIPEPTIDASE"/>
    <property type="match status" value="1"/>
</dbReference>
<evidence type="ECO:0000256" key="1">
    <source>
        <dbReference type="ARBA" id="ARBA00001362"/>
    </source>
</evidence>